<accession>A0A0N4UF56</accession>
<keyword evidence="3" id="KW-1185">Reference proteome</keyword>
<dbReference type="InterPro" id="IPR012340">
    <property type="entry name" value="NA-bd_OB-fold"/>
</dbReference>
<dbReference type="Proteomes" id="UP000038040">
    <property type="component" value="Unplaced"/>
</dbReference>
<dbReference type="AlphaFoldDB" id="A0A0N4UF56"/>
<protein>
    <submittedName>
        <fullName evidence="4">Mitochondrial ribosomal protein s17</fullName>
    </submittedName>
</protein>
<dbReference type="OrthoDB" id="274752at2759"/>
<dbReference type="Proteomes" id="UP000274756">
    <property type="component" value="Unassembled WGS sequence"/>
</dbReference>
<name>A0A0N4UF56_DRAME</name>
<evidence type="ECO:0000313" key="3">
    <source>
        <dbReference type="Proteomes" id="UP000274756"/>
    </source>
</evidence>
<dbReference type="EMBL" id="UYYG01000011">
    <property type="protein sequence ID" value="VDN51017.1"/>
    <property type="molecule type" value="Genomic_DNA"/>
</dbReference>
<dbReference type="Gene3D" id="2.40.50.140">
    <property type="entry name" value="Nucleic acid-binding proteins"/>
    <property type="match status" value="1"/>
</dbReference>
<gene>
    <name evidence="1" type="ORF">DME_LOCUS990</name>
</gene>
<reference evidence="4" key="1">
    <citation type="submission" date="2017-02" db="UniProtKB">
        <authorList>
            <consortium name="WormBaseParasite"/>
        </authorList>
    </citation>
    <scope>IDENTIFICATION</scope>
</reference>
<evidence type="ECO:0000313" key="4">
    <source>
        <dbReference type="WBParaSite" id="DME_0000605101-mRNA-1"/>
    </source>
</evidence>
<dbReference type="WBParaSite" id="DME_0000605101-mRNA-1">
    <property type="protein sequence ID" value="DME_0000605101-mRNA-1"/>
    <property type="gene ID" value="DME_0000605101"/>
</dbReference>
<dbReference type="GO" id="GO:0003735">
    <property type="term" value="F:structural constituent of ribosome"/>
    <property type="evidence" value="ECO:0007669"/>
    <property type="project" value="InterPro"/>
</dbReference>
<dbReference type="PANTHER" id="PTHR24088:SF0">
    <property type="entry name" value="SMALL RIBOSOMAL SUBUNIT PROTEIN US17M"/>
    <property type="match status" value="1"/>
</dbReference>
<dbReference type="SUPFAM" id="SSF50249">
    <property type="entry name" value="Nucleic acid-binding proteins"/>
    <property type="match status" value="1"/>
</dbReference>
<proteinExistence type="predicted"/>
<evidence type="ECO:0000313" key="2">
    <source>
        <dbReference type="Proteomes" id="UP000038040"/>
    </source>
</evidence>
<sequence>MSVITNETDMLLGKVVQITDIGLDKIHCVQVRCRQNEFDLYLKKFFVKSGDFWATDTKTHCGLGDIVLIKKPTEKPPQQRITHEVMKIIFKFGYIIDPVTKKRVVRDSFDDEFEFRTRVDALLFDEQSAIQHRRLLERKNSIENNEEL</sequence>
<dbReference type="STRING" id="318479.A0A0N4UF56"/>
<dbReference type="PANTHER" id="PTHR24088">
    <property type="entry name" value="28S RIBOSOMAL PROTEIN S17, MITOCHONDRIAL"/>
    <property type="match status" value="1"/>
</dbReference>
<evidence type="ECO:0000313" key="1">
    <source>
        <dbReference type="EMBL" id="VDN51017.1"/>
    </source>
</evidence>
<organism evidence="2 4">
    <name type="scientific">Dracunculus medinensis</name>
    <name type="common">Guinea worm</name>
    <dbReference type="NCBI Taxonomy" id="318479"/>
    <lineage>
        <taxon>Eukaryota</taxon>
        <taxon>Metazoa</taxon>
        <taxon>Ecdysozoa</taxon>
        <taxon>Nematoda</taxon>
        <taxon>Chromadorea</taxon>
        <taxon>Rhabditida</taxon>
        <taxon>Spirurina</taxon>
        <taxon>Dracunculoidea</taxon>
        <taxon>Dracunculidae</taxon>
        <taxon>Dracunculus</taxon>
    </lineage>
</organism>
<reference evidence="1 3" key="2">
    <citation type="submission" date="2018-11" db="EMBL/GenBank/DDBJ databases">
        <authorList>
            <consortium name="Pathogen Informatics"/>
        </authorList>
    </citation>
    <scope>NUCLEOTIDE SEQUENCE [LARGE SCALE GENOMIC DNA]</scope>
</reference>
<dbReference type="GO" id="GO:0005763">
    <property type="term" value="C:mitochondrial small ribosomal subunit"/>
    <property type="evidence" value="ECO:0007669"/>
    <property type="project" value="InterPro"/>
</dbReference>
<dbReference type="InterPro" id="IPR039193">
    <property type="entry name" value="Ribosomal_uS17m_metazoa"/>
</dbReference>
<dbReference type="GO" id="GO:0032543">
    <property type="term" value="P:mitochondrial translation"/>
    <property type="evidence" value="ECO:0007669"/>
    <property type="project" value="TreeGrafter"/>
</dbReference>